<reference evidence="5 6" key="1">
    <citation type="submission" date="2023-11" db="EMBL/GenBank/DDBJ databases">
        <authorList>
            <person name="Okamura Y."/>
        </authorList>
    </citation>
    <scope>NUCLEOTIDE SEQUENCE [LARGE SCALE GENOMIC DNA]</scope>
</reference>
<dbReference type="InterPro" id="IPR007588">
    <property type="entry name" value="Znf_FLYWCH"/>
</dbReference>
<keyword evidence="3" id="KW-0862">Zinc</keyword>
<keyword evidence="6" id="KW-1185">Reference proteome</keyword>
<gene>
    <name evidence="5" type="ORF">LNINA_LOCUS3656</name>
</gene>
<evidence type="ECO:0000256" key="1">
    <source>
        <dbReference type="ARBA" id="ARBA00022723"/>
    </source>
</evidence>
<protein>
    <recommendedName>
        <fullName evidence="4">FLYWCH-type domain-containing protein</fullName>
    </recommendedName>
</protein>
<evidence type="ECO:0000256" key="2">
    <source>
        <dbReference type="ARBA" id="ARBA00022771"/>
    </source>
</evidence>
<evidence type="ECO:0000313" key="5">
    <source>
        <dbReference type="EMBL" id="CAK1543866.1"/>
    </source>
</evidence>
<dbReference type="Proteomes" id="UP001497472">
    <property type="component" value="Unassembled WGS sequence"/>
</dbReference>
<evidence type="ECO:0000259" key="4">
    <source>
        <dbReference type="Pfam" id="PF04500"/>
    </source>
</evidence>
<dbReference type="EMBL" id="CAVLEF010000005">
    <property type="protein sequence ID" value="CAK1543866.1"/>
    <property type="molecule type" value="Genomic_DNA"/>
</dbReference>
<proteinExistence type="predicted"/>
<accession>A0AAV1J5Y7</accession>
<evidence type="ECO:0000313" key="6">
    <source>
        <dbReference type="Proteomes" id="UP001497472"/>
    </source>
</evidence>
<sequence length="152" mass="17691">MVNQVLKQLDTPIPKYSSSRQGNPIILLGEYRFKKRSRHTNQKQEVHWVCNKIDKGCKAKLTTWNDAIIRIYNVHKHDGVYYTTTKKGNRSLVVNGYSYALKQETSVATHWRCSRYYNRCRAIAHTLDGRILKCMGFHNHPPPERSPPPILV</sequence>
<comment type="caution">
    <text evidence="5">The sequence shown here is derived from an EMBL/GenBank/DDBJ whole genome shotgun (WGS) entry which is preliminary data.</text>
</comment>
<dbReference type="AlphaFoldDB" id="A0AAV1J5Y7"/>
<name>A0AAV1J5Y7_9NEOP</name>
<feature type="domain" description="FLYWCH-type" evidence="4">
    <location>
        <begin position="16"/>
        <end position="77"/>
    </location>
</feature>
<dbReference type="Pfam" id="PF04500">
    <property type="entry name" value="FLYWCH"/>
    <property type="match status" value="2"/>
</dbReference>
<dbReference type="Gene3D" id="2.20.25.240">
    <property type="match status" value="2"/>
</dbReference>
<dbReference type="GO" id="GO:0008270">
    <property type="term" value="F:zinc ion binding"/>
    <property type="evidence" value="ECO:0007669"/>
    <property type="project" value="UniProtKB-KW"/>
</dbReference>
<organism evidence="5 6">
    <name type="scientific">Leptosia nina</name>
    <dbReference type="NCBI Taxonomy" id="320188"/>
    <lineage>
        <taxon>Eukaryota</taxon>
        <taxon>Metazoa</taxon>
        <taxon>Ecdysozoa</taxon>
        <taxon>Arthropoda</taxon>
        <taxon>Hexapoda</taxon>
        <taxon>Insecta</taxon>
        <taxon>Pterygota</taxon>
        <taxon>Neoptera</taxon>
        <taxon>Endopterygota</taxon>
        <taxon>Lepidoptera</taxon>
        <taxon>Glossata</taxon>
        <taxon>Ditrysia</taxon>
        <taxon>Papilionoidea</taxon>
        <taxon>Pieridae</taxon>
        <taxon>Pierinae</taxon>
        <taxon>Leptosia</taxon>
    </lineage>
</organism>
<feature type="domain" description="FLYWCH-type" evidence="4">
    <location>
        <begin position="82"/>
        <end position="140"/>
    </location>
</feature>
<keyword evidence="1" id="KW-0479">Metal-binding</keyword>
<keyword evidence="2" id="KW-0863">Zinc-finger</keyword>
<evidence type="ECO:0000256" key="3">
    <source>
        <dbReference type="ARBA" id="ARBA00022833"/>
    </source>
</evidence>